<dbReference type="EMBL" id="QXJM01000030">
    <property type="protein sequence ID" value="RIE03763.1"/>
    <property type="molecule type" value="Genomic_DNA"/>
</dbReference>
<name>A0A398CM85_9BACL</name>
<comment type="caution">
    <text evidence="1">The sequence shown here is derived from an EMBL/GenBank/DDBJ whole genome shotgun (WGS) entry which is preliminary data.</text>
</comment>
<organism evidence="1 2">
    <name type="scientific">Cohnella faecalis</name>
    <dbReference type="NCBI Taxonomy" id="2315694"/>
    <lineage>
        <taxon>Bacteria</taxon>
        <taxon>Bacillati</taxon>
        <taxon>Bacillota</taxon>
        <taxon>Bacilli</taxon>
        <taxon>Bacillales</taxon>
        <taxon>Paenibacillaceae</taxon>
        <taxon>Cohnella</taxon>
    </lineage>
</organism>
<evidence type="ECO:0000313" key="1">
    <source>
        <dbReference type="EMBL" id="RIE03763.1"/>
    </source>
</evidence>
<proteinExistence type="predicted"/>
<protein>
    <submittedName>
        <fullName evidence="1">Uncharacterized protein</fullName>
    </submittedName>
</protein>
<evidence type="ECO:0000313" key="2">
    <source>
        <dbReference type="Proteomes" id="UP000266340"/>
    </source>
</evidence>
<sequence>MIFAKKVGLRRQPQARQEFILKRGGHVYIVTVQHEKQMKALLRLHYKIGSGAKSIIIPRVRIFARFFCVNLRIFENRRKMEE</sequence>
<dbReference type="Proteomes" id="UP000266340">
    <property type="component" value="Unassembled WGS sequence"/>
</dbReference>
<gene>
    <name evidence="1" type="ORF">D3H35_09410</name>
</gene>
<accession>A0A398CM85</accession>
<keyword evidence="2" id="KW-1185">Reference proteome</keyword>
<reference evidence="1 2" key="1">
    <citation type="submission" date="2018-09" db="EMBL/GenBank/DDBJ databases">
        <title>Cohnella cavernae sp. nov., isolated from a karst cave.</title>
        <authorList>
            <person name="Zhu H."/>
        </authorList>
    </citation>
    <scope>NUCLEOTIDE SEQUENCE [LARGE SCALE GENOMIC DNA]</scope>
    <source>
        <strain evidence="1 2">K2E09-144</strain>
    </source>
</reference>
<dbReference type="AlphaFoldDB" id="A0A398CM85"/>